<keyword evidence="1 2" id="KW-0539">Nucleus</keyword>
<evidence type="ECO:0000259" key="4">
    <source>
        <dbReference type="PROSITE" id="PS50071"/>
    </source>
</evidence>
<dbReference type="GO" id="GO:0005634">
    <property type="term" value="C:nucleus"/>
    <property type="evidence" value="ECO:0007669"/>
    <property type="project" value="UniProtKB-SubCell"/>
</dbReference>
<dbReference type="SUPFAM" id="SSF52821">
    <property type="entry name" value="Rhodanese/Cell cycle control phosphatase"/>
    <property type="match status" value="1"/>
</dbReference>
<dbReference type="CDD" id="cd00086">
    <property type="entry name" value="homeodomain"/>
    <property type="match status" value="1"/>
</dbReference>
<organism evidence="6 7">
    <name type="scientific">Dichotomopilus funicola</name>
    <dbReference type="NCBI Taxonomy" id="1934379"/>
    <lineage>
        <taxon>Eukaryota</taxon>
        <taxon>Fungi</taxon>
        <taxon>Dikarya</taxon>
        <taxon>Ascomycota</taxon>
        <taxon>Pezizomycotina</taxon>
        <taxon>Sordariomycetes</taxon>
        <taxon>Sordariomycetidae</taxon>
        <taxon>Sordariales</taxon>
        <taxon>Chaetomiaceae</taxon>
        <taxon>Dichotomopilus</taxon>
    </lineage>
</organism>
<keyword evidence="1 2" id="KW-0371">Homeobox</keyword>
<dbReference type="GeneID" id="87813781"/>
<evidence type="ECO:0000256" key="2">
    <source>
        <dbReference type="RuleBase" id="RU000682"/>
    </source>
</evidence>
<dbReference type="SMART" id="SM00389">
    <property type="entry name" value="HOX"/>
    <property type="match status" value="1"/>
</dbReference>
<keyword evidence="7" id="KW-1185">Reference proteome</keyword>
<dbReference type="AlphaFoldDB" id="A0AAN6V2Y7"/>
<feature type="compositionally biased region" description="Basic and acidic residues" evidence="3">
    <location>
        <begin position="1049"/>
        <end position="1058"/>
    </location>
</feature>
<protein>
    <recommendedName>
        <fullName evidence="8">Homeobox domain-containing protein</fullName>
    </recommendedName>
</protein>
<sequence>MEEQQPSFMTLRARRPANDERSMSSADSAYGSATESTTPPATHDLSRVSYHVKHIDSFAQALQNSATRAFPNRGRGQRYTKVQALMLHWKSDDLFVLPELEDLEKCFRERYNFATDIFSIPSENPHLELMLKIGDLVKQHESEDTLFVVYYGGHARIDESRQSTWCANRRPGSPWLQWSAIQTLLERSISDVMILLDCCAGAASATFPTGKSITETISASSWDAIAPDPGRYSFTNALIEVLEEWRQRTFSAAMLHAEILARLKHPRPILINGKHFEARSTPVHFMMTSNHRAPSIELCRLVPRKHIPLSPPTTEAAYWSHPTLPRMIEGRNPVEQIPPLPDYGIPATSEPNEDEPHVLISLALEDDQRLDLNDWETWLGAFPAIAKYVKVQGIFKSHSTMLLLSLPVMVWDFLPDDPACSFVAFIRSNNLINVQKPAQEPESVPVAEPVPVTETVRDDTESYLSGTTYGPSESLNMARHLAATSGLHRTHSSAVTPYPQMNHRLPPHVGPLTGNRFDSSAPDAYPSSGSSSRPRPQPSMASLGGSLRNVASTTSLRTIDRRYHNSLGIGAGGGGDFPSPSEGISRTMILNQTRTSKKSLFQPDQDVPRGQQMAPHVIGRLEDYFQKDPEPSVAIIEHLASNLGVETADIHFWFHHRREERMTDNNLQALRDESPQQITQDGSRMILPGHLNRLLEIYPSKGILLVDLRSSTDFERSHIHDAINLRAPLSFVENTSLEMIEDTFMDDQSRRSFSKWSHFKCVVFYDRVVEFGWECPVADALYAKFRRKGWQGQSFILKGHYREFSASFDKHIGGAKMTSEAKEYVDGLRQQSSPTDLEAHTRNEDYREWLDIFTSQQRAGTVDLIPARKFERRRTVEQHQKELEVEFEARFPALYKKSQTMRPVEVFDEPTSPAGSPPPPFHSGTRRSQSFKQVDWSGVAGRDHDKSLDDDDFDLRKAPLVGPLTSGLEKMRAAAAAGGGGNLPRSDSNTSLKKFEDYPVKHREDYFGNEYDHDYEEIDPKSEGLGNDPGFQEAGLPAGGEGAATASTGKHERGDVAVKKTSKKRPQIWERLRSGGTK</sequence>
<accession>A0AAN6V2Y7</accession>
<feature type="DNA-binding region" description="Homeobox" evidence="1">
    <location>
        <begin position="623"/>
        <end position="665"/>
    </location>
</feature>
<dbReference type="PROSITE" id="PS50206">
    <property type="entry name" value="RHODANESE_3"/>
    <property type="match status" value="1"/>
</dbReference>
<dbReference type="InterPro" id="IPR009057">
    <property type="entry name" value="Homeodomain-like_sf"/>
</dbReference>
<dbReference type="EMBL" id="MU853582">
    <property type="protein sequence ID" value="KAK4143848.1"/>
    <property type="molecule type" value="Genomic_DNA"/>
</dbReference>
<comment type="caution">
    <text evidence="6">The sequence shown here is derived from an EMBL/GenBank/DDBJ whole genome shotgun (WGS) entry which is preliminary data.</text>
</comment>
<feature type="compositionally biased region" description="Low complexity" evidence="3">
    <location>
        <begin position="519"/>
        <end position="542"/>
    </location>
</feature>
<evidence type="ECO:0000313" key="6">
    <source>
        <dbReference type="EMBL" id="KAK4143848.1"/>
    </source>
</evidence>
<dbReference type="Gene3D" id="1.10.10.60">
    <property type="entry name" value="Homeodomain-like"/>
    <property type="match status" value="1"/>
</dbReference>
<feature type="region of interest" description="Disordered" evidence="3">
    <location>
        <begin position="907"/>
        <end position="951"/>
    </location>
</feature>
<dbReference type="Pfam" id="PF00581">
    <property type="entry name" value="Rhodanese"/>
    <property type="match status" value="1"/>
</dbReference>
<dbReference type="RefSeq" id="XP_062637219.1">
    <property type="nucleotide sequence ID" value="XM_062777168.1"/>
</dbReference>
<feature type="compositionally biased region" description="Polar residues" evidence="3">
    <location>
        <begin position="23"/>
        <end position="40"/>
    </location>
</feature>
<evidence type="ECO:0000259" key="5">
    <source>
        <dbReference type="PROSITE" id="PS50206"/>
    </source>
</evidence>
<dbReference type="InterPro" id="IPR001763">
    <property type="entry name" value="Rhodanese-like_dom"/>
</dbReference>
<evidence type="ECO:0008006" key="8">
    <source>
        <dbReference type="Google" id="ProtNLM"/>
    </source>
</evidence>
<feature type="domain" description="Rhodanese" evidence="5">
    <location>
        <begin position="699"/>
        <end position="813"/>
    </location>
</feature>
<evidence type="ECO:0000256" key="1">
    <source>
        <dbReference type="PROSITE-ProRule" id="PRU00108"/>
    </source>
</evidence>
<evidence type="ECO:0000313" key="7">
    <source>
        <dbReference type="Proteomes" id="UP001302676"/>
    </source>
</evidence>
<proteinExistence type="predicted"/>
<evidence type="ECO:0000256" key="3">
    <source>
        <dbReference type="SAM" id="MobiDB-lite"/>
    </source>
</evidence>
<feature type="compositionally biased region" description="Basic and acidic residues" evidence="3">
    <location>
        <begin position="1067"/>
        <end position="1078"/>
    </location>
</feature>
<name>A0AAN6V2Y7_9PEZI</name>
<dbReference type="PROSITE" id="PS50071">
    <property type="entry name" value="HOMEOBOX_2"/>
    <property type="match status" value="1"/>
</dbReference>
<feature type="region of interest" description="Disordered" evidence="3">
    <location>
        <begin position="486"/>
        <end position="549"/>
    </location>
</feature>
<dbReference type="GO" id="GO:0003677">
    <property type="term" value="F:DNA binding"/>
    <property type="evidence" value="ECO:0007669"/>
    <property type="project" value="UniProtKB-UniRule"/>
</dbReference>
<dbReference type="SUPFAM" id="SSF46689">
    <property type="entry name" value="Homeodomain-like"/>
    <property type="match status" value="1"/>
</dbReference>
<feature type="region of interest" description="Disordered" evidence="3">
    <location>
        <begin position="1006"/>
        <end position="1078"/>
    </location>
</feature>
<reference evidence="6" key="2">
    <citation type="submission" date="2023-05" db="EMBL/GenBank/DDBJ databases">
        <authorList>
            <consortium name="Lawrence Berkeley National Laboratory"/>
            <person name="Steindorff A."/>
            <person name="Hensen N."/>
            <person name="Bonometti L."/>
            <person name="Westerberg I."/>
            <person name="Brannstrom I.O."/>
            <person name="Guillou S."/>
            <person name="Cros-Aarteil S."/>
            <person name="Calhoun S."/>
            <person name="Haridas S."/>
            <person name="Kuo A."/>
            <person name="Mondo S."/>
            <person name="Pangilinan J."/>
            <person name="Riley R."/>
            <person name="Labutti K."/>
            <person name="Andreopoulos B."/>
            <person name="Lipzen A."/>
            <person name="Chen C."/>
            <person name="Yanf M."/>
            <person name="Daum C."/>
            <person name="Ng V."/>
            <person name="Clum A."/>
            <person name="Ohm R."/>
            <person name="Martin F."/>
            <person name="Silar P."/>
            <person name="Natvig D."/>
            <person name="Lalanne C."/>
            <person name="Gautier V."/>
            <person name="Ament-Velasquez S.L."/>
            <person name="Kruys A."/>
            <person name="Hutchinson M.I."/>
            <person name="Powell A.J."/>
            <person name="Barry K."/>
            <person name="Miller A.N."/>
            <person name="Grigoriev I.V."/>
            <person name="Debuchy R."/>
            <person name="Gladieux P."/>
            <person name="Thoren M.H."/>
            <person name="Johannesson H."/>
        </authorList>
    </citation>
    <scope>NUCLEOTIDE SEQUENCE</scope>
    <source>
        <strain evidence="6">CBS 141.50</strain>
    </source>
</reference>
<comment type="subcellular location">
    <subcellularLocation>
        <location evidence="1 2">Nucleus</location>
    </subcellularLocation>
</comment>
<dbReference type="Proteomes" id="UP001302676">
    <property type="component" value="Unassembled WGS sequence"/>
</dbReference>
<keyword evidence="1 2" id="KW-0238">DNA-binding</keyword>
<dbReference type="InterPro" id="IPR001356">
    <property type="entry name" value="HD"/>
</dbReference>
<dbReference type="InterPro" id="IPR036873">
    <property type="entry name" value="Rhodanese-like_dom_sf"/>
</dbReference>
<gene>
    <name evidence="6" type="ORF">C8A04DRAFT_11968</name>
</gene>
<dbReference type="Pfam" id="PF00046">
    <property type="entry name" value="Homeodomain"/>
    <property type="match status" value="1"/>
</dbReference>
<feature type="region of interest" description="Disordered" evidence="3">
    <location>
        <begin position="1"/>
        <end position="43"/>
    </location>
</feature>
<feature type="domain" description="Homeobox" evidence="4">
    <location>
        <begin position="621"/>
        <end position="664"/>
    </location>
</feature>
<dbReference type="Gene3D" id="3.40.250.10">
    <property type="entry name" value="Rhodanese-like domain"/>
    <property type="match status" value="1"/>
</dbReference>
<reference evidence="6" key="1">
    <citation type="journal article" date="2023" name="Mol. Phylogenet. Evol.">
        <title>Genome-scale phylogeny and comparative genomics of the fungal order Sordariales.</title>
        <authorList>
            <person name="Hensen N."/>
            <person name="Bonometti L."/>
            <person name="Westerberg I."/>
            <person name="Brannstrom I.O."/>
            <person name="Guillou S."/>
            <person name="Cros-Aarteil S."/>
            <person name="Calhoun S."/>
            <person name="Haridas S."/>
            <person name="Kuo A."/>
            <person name="Mondo S."/>
            <person name="Pangilinan J."/>
            <person name="Riley R."/>
            <person name="LaButti K."/>
            <person name="Andreopoulos B."/>
            <person name="Lipzen A."/>
            <person name="Chen C."/>
            <person name="Yan M."/>
            <person name="Daum C."/>
            <person name="Ng V."/>
            <person name="Clum A."/>
            <person name="Steindorff A."/>
            <person name="Ohm R.A."/>
            <person name="Martin F."/>
            <person name="Silar P."/>
            <person name="Natvig D.O."/>
            <person name="Lalanne C."/>
            <person name="Gautier V."/>
            <person name="Ament-Velasquez S.L."/>
            <person name="Kruys A."/>
            <person name="Hutchinson M.I."/>
            <person name="Powell A.J."/>
            <person name="Barry K."/>
            <person name="Miller A.N."/>
            <person name="Grigoriev I.V."/>
            <person name="Debuchy R."/>
            <person name="Gladieux P."/>
            <person name="Hiltunen Thoren M."/>
            <person name="Johannesson H."/>
        </authorList>
    </citation>
    <scope>NUCLEOTIDE SEQUENCE</scope>
    <source>
        <strain evidence="6">CBS 141.50</strain>
    </source>
</reference>
<feature type="compositionally biased region" description="Basic and acidic residues" evidence="3">
    <location>
        <begin position="1006"/>
        <end position="1022"/>
    </location>
</feature>